<dbReference type="SMART" id="SM00855">
    <property type="entry name" value="PGAM"/>
    <property type="match status" value="1"/>
</dbReference>
<dbReference type="Gene3D" id="3.40.50.1240">
    <property type="entry name" value="Phosphoglycerate mutase-like"/>
    <property type="match status" value="1"/>
</dbReference>
<comment type="caution">
    <text evidence="2">The sequence shown here is derived from an EMBL/GenBank/DDBJ whole genome shotgun (WGS) entry which is preliminary data.</text>
</comment>
<dbReference type="GO" id="GO:0005737">
    <property type="term" value="C:cytoplasm"/>
    <property type="evidence" value="ECO:0007669"/>
    <property type="project" value="TreeGrafter"/>
</dbReference>
<dbReference type="AlphaFoldDB" id="A0A2R5GC86"/>
<feature type="region of interest" description="Disordered" evidence="1">
    <location>
        <begin position="1"/>
        <end position="33"/>
    </location>
</feature>
<dbReference type="Proteomes" id="UP000241890">
    <property type="component" value="Unassembled WGS sequence"/>
</dbReference>
<dbReference type="PANTHER" id="PTHR48100:SF61">
    <property type="entry name" value="PHOSPHOGLYCERATE MUTASE"/>
    <property type="match status" value="1"/>
</dbReference>
<dbReference type="Pfam" id="PF00300">
    <property type="entry name" value="His_Phos_1"/>
    <property type="match status" value="1"/>
</dbReference>
<feature type="compositionally biased region" description="Low complexity" evidence="1">
    <location>
        <begin position="1"/>
        <end position="19"/>
    </location>
</feature>
<dbReference type="SUPFAM" id="SSF53254">
    <property type="entry name" value="Phosphoglycerate mutase-like"/>
    <property type="match status" value="1"/>
</dbReference>
<dbReference type="InParanoid" id="A0A2R5GC86"/>
<dbReference type="OrthoDB" id="496981at2759"/>
<dbReference type="EMBL" id="BEYU01000037">
    <property type="protein sequence ID" value="GBG27939.1"/>
    <property type="molecule type" value="Genomic_DNA"/>
</dbReference>
<dbReference type="InterPro" id="IPR013078">
    <property type="entry name" value="His_Pase_superF_clade-1"/>
</dbReference>
<sequence length="266" mass="29106">MELAESDAQSQSQSHSQLQTRAPPESPPTQSQVVKTVLLVRHAESVENEKLGHLKRWAGDVSSAKLPASGDLFAGLSLLAEPSIADSGLSEVGVKQVATLTRKLRETNLLQEKKVQVFVHSPLARAKETCDGVLAAAAAAAAADAAAAEKKSDEGGTMASQVREEWDVLREKTVSEWIPGFGSGLDDRIRAFEDRLAARDETCVLVVGHSQFFRRMLGMEKKFANCDVWQLSYVKEGECWTWRDRRKLLSVFEEVPGDLTSAPSLM</sequence>
<accession>A0A2R5GC86</accession>
<evidence type="ECO:0000313" key="2">
    <source>
        <dbReference type="EMBL" id="GBG27939.1"/>
    </source>
</evidence>
<dbReference type="CDD" id="cd07067">
    <property type="entry name" value="HP_PGM_like"/>
    <property type="match status" value="1"/>
</dbReference>
<dbReference type="InterPro" id="IPR050275">
    <property type="entry name" value="PGM_Phosphatase"/>
</dbReference>
<evidence type="ECO:0000313" key="3">
    <source>
        <dbReference type="Proteomes" id="UP000241890"/>
    </source>
</evidence>
<protein>
    <submittedName>
        <fullName evidence="2">Uncharacterized protein</fullName>
    </submittedName>
</protein>
<evidence type="ECO:0000256" key="1">
    <source>
        <dbReference type="SAM" id="MobiDB-lite"/>
    </source>
</evidence>
<proteinExistence type="predicted"/>
<reference evidence="2 3" key="1">
    <citation type="submission" date="2017-12" db="EMBL/GenBank/DDBJ databases">
        <title>Sequencing, de novo assembly and annotation of complete genome of a new Thraustochytrid species, strain FCC1311.</title>
        <authorList>
            <person name="Sedici K."/>
            <person name="Godart F."/>
            <person name="Aiese Cigliano R."/>
            <person name="Sanseverino W."/>
            <person name="Barakat M."/>
            <person name="Ortet P."/>
            <person name="Marechal E."/>
            <person name="Cagnac O."/>
            <person name="Amato A."/>
        </authorList>
    </citation>
    <scope>NUCLEOTIDE SEQUENCE [LARGE SCALE GENOMIC DNA]</scope>
</reference>
<name>A0A2R5GC86_9STRA</name>
<organism evidence="2 3">
    <name type="scientific">Hondaea fermentalgiana</name>
    <dbReference type="NCBI Taxonomy" id="2315210"/>
    <lineage>
        <taxon>Eukaryota</taxon>
        <taxon>Sar</taxon>
        <taxon>Stramenopiles</taxon>
        <taxon>Bigyra</taxon>
        <taxon>Labyrinthulomycetes</taxon>
        <taxon>Thraustochytrida</taxon>
        <taxon>Thraustochytriidae</taxon>
        <taxon>Hondaea</taxon>
    </lineage>
</organism>
<dbReference type="InterPro" id="IPR029033">
    <property type="entry name" value="His_PPase_superfam"/>
</dbReference>
<keyword evidence="3" id="KW-1185">Reference proteome</keyword>
<dbReference type="PANTHER" id="PTHR48100">
    <property type="entry name" value="BROAD-SPECIFICITY PHOSPHATASE YOR283W-RELATED"/>
    <property type="match status" value="1"/>
</dbReference>
<dbReference type="GO" id="GO:0016791">
    <property type="term" value="F:phosphatase activity"/>
    <property type="evidence" value="ECO:0007669"/>
    <property type="project" value="TreeGrafter"/>
</dbReference>
<gene>
    <name evidence="2" type="ORF">FCC1311_041622</name>
</gene>